<organism evidence="2">
    <name type="scientific">Culex pipiens</name>
    <name type="common">House mosquito</name>
    <dbReference type="NCBI Taxonomy" id="7175"/>
    <lineage>
        <taxon>Eukaryota</taxon>
        <taxon>Metazoa</taxon>
        <taxon>Ecdysozoa</taxon>
        <taxon>Arthropoda</taxon>
        <taxon>Hexapoda</taxon>
        <taxon>Insecta</taxon>
        <taxon>Pterygota</taxon>
        <taxon>Neoptera</taxon>
        <taxon>Endopterygota</taxon>
        <taxon>Diptera</taxon>
        <taxon>Nematocera</taxon>
        <taxon>Culicoidea</taxon>
        <taxon>Culicidae</taxon>
        <taxon>Culicinae</taxon>
        <taxon>Culicini</taxon>
        <taxon>Culex</taxon>
        <taxon>Culex</taxon>
    </lineage>
</organism>
<keyword evidence="1" id="KW-0812">Transmembrane</keyword>
<keyword evidence="1" id="KW-1133">Transmembrane helix</keyword>
<sequence length="99" mass="11279">MCVCCSLLLVLRFINFIIISNFFSLGWVLGWGRWTLEQVSKFIKIIFTVTWGGRKACFEKLLLKNIHHLTTKKGRKWGGRINKIRCFKRGSTKGGSGGA</sequence>
<feature type="transmembrane region" description="Helical" evidence="1">
    <location>
        <begin position="13"/>
        <end position="34"/>
    </location>
</feature>
<name>A0A8D8ADV5_CULPI</name>
<evidence type="ECO:0000256" key="1">
    <source>
        <dbReference type="SAM" id="Phobius"/>
    </source>
</evidence>
<proteinExistence type="predicted"/>
<dbReference type="AlphaFoldDB" id="A0A8D8ADV5"/>
<dbReference type="EMBL" id="HBUE01028142">
    <property type="protein sequence ID" value="CAG6455289.1"/>
    <property type="molecule type" value="Transcribed_RNA"/>
</dbReference>
<evidence type="ECO:0000313" key="2">
    <source>
        <dbReference type="EMBL" id="CAG6455289.1"/>
    </source>
</evidence>
<reference evidence="2" key="1">
    <citation type="submission" date="2021-05" db="EMBL/GenBank/DDBJ databases">
        <authorList>
            <person name="Alioto T."/>
            <person name="Alioto T."/>
            <person name="Gomez Garrido J."/>
        </authorList>
    </citation>
    <scope>NUCLEOTIDE SEQUENCE</scope>
</reference>
<keyword evidence="1" id="KW-0472">Membrane</keyword>
<protein>
    <submittedName>
        <fullName evidence="2">(northern house mosquito) hypothetical protein</fullName>
    </submittedName>
</protein>
<accession>A0A8D8ADV5</accession>
<dbReference type="EMBL" id="HBUE01028139">
    <property type="protein sequence ID" value="CAG6455288.1"/>
    <property type="molecule type" value="Transcribed_RNA"/>
</dbReference>